<evidence type="ECO:0000256" key="4">
    <source>
        <dbReference type="ARBA" id="ARBA00022980"/>
    </source>
</evidence>
<keyword evidence="6" id="KW-0687">Ribonucleoprotein</keyword>
<sequence>MLRALSKSHAAAVRILAPRAAVLVETVRGRKSRFDPKAKSKADRIKVPSYSNAKDMFRLNVRFSEYQLLVRAIRFMFTEKRKKRKYEEEKGTLAEERVRKEKEEHRALMAWNDAENLKQRIIREERLKKITEAKELKLREEVLLHQKEQEIYIKEKEMLILQLQEEVKNFITQQNLDERIEEALNNPKSYNYAIDKTGQITKRTAFQ</sequence>
<comment type="caution">
    <text evidence="10">The sequence shown here is derived from an EMBL/GenBank/DDBJ whole genome shotgun (WGS) entry which is preliminary data.</text>
</comment>
<comment type="similarity">
    <text evidence="2">Belongs to the mitochondrion-specific ribosomal protein mS26 family.</text>
</comment>
<gene>
    <name evidence="10" type="ORF">DNTS_032731</name>
</gene>
<dbReference type="PANTHER" id="PTHR21035">
    <property type="entry name" value="28S RIBOSOMAL PROTEIN S26, MITOCHONDRIAL"/>
    <property type="match status" value="1"/>
</dbReference>
<keyword evidence="9" id="KW-0175">Coiled coil</keyword>
<keyword evidence="3" id="KW-0809">Transit peptide</keyword>
<evidence type="ECO:0000256" key="9">
    <source>
        <dbReference type="SAM" id="Coils"/>
    </source>
</evidence>
<dbReference type="STRING" id="623744.A0A553NW06"/>
<evidence type="ECO:0000256" key="1">
    <source>
        <dbReference type="ARBA" id="ARBA00004173"/>
    </source>
</evidence>
<name>A0A553NW06_9TELE</name>
<evidence type="ECO:0000256" key="8">
    <source>
        <dbReference type="ARBA" id="ARBA00035344"/>
    </source>
</evidence>
<dbReference type="PANTHER" id="PTHR21035:SF2">
    <property type="entry name" value="SMALL RIBOSOMAL SUBUNIT PROTEIN MS26"/>
    <property type="match status" value="1"/>
</dbReference>
<accession>A0A553NW06</accession>
<dbReference type="OrthoDB" id="5988811at2759"/>
<dbReference type="GO" id="GO:0005763">
    <property type="term" value="C:mitochondrial small ribosomal subunit"/>
    <property type="evidence" value="ECO:0007669"/>
    <property type="project" value="InterPro"/>
</dbReference>
<dbReference type="Pfam" id="PF14943">
    <property type="entry name" value="MRP-S26"/>
    <property type="match status" value="1"/>
</dbReference>
<protein>
    <recommendedName>
        <fullName evidence="7">Small ribosomal subunit protein mS26</fullName>
    </recommendedName>
    <alternativeName>
        <fullName evidence="8">28S ribosomal protein S26, mitochondrial</fullName>
    </alternativeName>
</protein>
<reference evidence="10 11" key="1">
    <citation type="journal article" date="2019" name="Sci. Data">
        <title>Hybrid genome assembly and annotation of Danionella translucida.</title>
        <authorList>
            <person name="Kadobianskyi M."/>
            <person name="Schulze L."/>
            <person name="Schuelke M."/>
            <person name="Judkewitz B."/>
        </authorList>
    </citation>
    <scope>NUCLEOTIDE SEQUENCE [LARGE SCALE GENOMIC DNA]</scope>
    <source>
        <strain evidence="10 11">Bolton</strain>
    </source>
</reference>
<proteinExistence type="inferred from homology"/>
<evidence type="ECO:0000313" key="10">
    <source>
        <dbReference type="EMBL" id="TRY69610.1"/>
    </source>
</evidence>
<dbReference type="InterPro" id="IPR026140">
    <property type="entry name" value="Ribosomal_mS26"/>
</dbReference>
<keyword evidence="4" id="KW-0689">Ribosomal protein</keyword>
<dbReference type="EMBL" id="SRMA01026792">
    <property type="protein sequence ID" value="TRY69610.1"/>
    <property type="molecule type" value="Genomic_DNA"/>
</dbReference>
<keyword evidence="11" id="KW-1185">Reference proteome</keyword>
<evidence type="ECO:0000256" key="3">
    <source>
        <dbReference type="ARBA" id="ARBA00022946"/>
    </source>
</evidence>
<dbReference type="AlphaFoldDB" id="A0A553NW06"/>
<evidence type="ECO:0000256" key="5">
    <source>
        <dbReference type="ARBA" id="ARBA00023128"/>
    </source>
</evidence>
<evidence type="ECO:0000256" key="7">
    <source>
        <dbReference type="ARBA" id="ARBA00035138"/>
    </source>
</evidence>
<comment type="subcellular location">
    <subcellularLocation>
        <location evidence="1">Mitochondrion</location>
    </subcellularLocation>
</comment>
<feature type="coiled-coil region" evidence="9">
    <location>
        <begin position="83"/>
        <end position="173"/>
    </location>
</feature>
<dbReference type="Proteomes" id="UP000316079">
    <property type="component" value="Unassembled WGS sequence"/>
</dbReference>
<evidence type="ECO:0000256" key="6">
    <source>
        <dbReference type="ARBA" id="ARBA00023274"/>
    </source>
</evidence>
<evidence type="ECO:0000313" key="11">
    <source>
        <dbReference type="Proteomes" id="UP000316079"/>
    </source>
</evidence>
<organism evidence="10 11">
    <name type="scientific">Danionella cerebrum</name>
    <dbReference type="NCBI Taxonomy" id="2873325"/>
    <lineage>
        <taxon>Eukaryota</taxon>
        <taxon>Metazoa</taxon>
        <taxon>Chordata</taxon>
        <taxon>Craniata</taxon>
        <taxon>Vertebrata</taxon>
        <taxon>Euteleostomi</taxon>
        <taxon>Actinopterygii</taxon>
        <taxon>Neopterygii</taxon>
        <taxon>Teleostei</taxon>
        <taxon>Ostariophysi</taxon>
        <taxon>Cypriniformes</taxon>
        <taxon>Danionidae</taxon>
        <taxon>Danioninae</taxon>
        <taxon>Danionella</taxon>
    </lineage>
</organism>
<evidence type="ECO:0000256" key="2">
    <source>
        <dbReference type="ARBA" id="ARBA00009672"/>
    </source>
</evidence>
<keyword evidence="5" id="KW-0496">Mitochondrion</keyword>